<dbReference type="AlphaFoldDB" id="A0A845GL52"/>
<dbReference type="Pfam" id="PF01648">
    <property type="entry name" value="ACPS"/>
    <property type="match status" value="1"/>
</dbReference>
<name>A0A845GL52_9BURK</name>
<sequence length="196" mass="20622">MMELIVHPWPGPVPAPRDGVVAISIAVAHDMPRAHQRAAIRHAIADVLAALTGKPAASFGIHSLPGHPLKVVVDGHDSDIGCSFSHEDGCSIAAINLHGAVGVDLMRIYEVFNWQAVARDYLGPEACAALAATPAADSTLAFVLAWTRHEATLKCHGIQLVEWSEDLAVPATATASTMLPNNLVASLALPLQDQAQ</sequence>
<dbReference type="Proteomes" id="UP000447355">
    <property type="component" value="Unassembled WGS sequence"/>
</dbReference>
<organism evidence="3 4">
    <name type="scientific">Duganella vulcania</name>
    <dbReference type="NCBI Taxonomy" id="2692166"/>
    <lineage>
        <taxon>Bacteria</taxon>
        <taxon>Pseudomonadati</taxon>
        <taxon>Pseudomonadota</taxon>
        <taxon>Betaproteobacteria</taxon>
        <taxon>Burkholderiales</taxon>
        <taxon>Oxalobacteraceae</taxon>
        <taxon>Telluria group</taxon>
        <taxon>Duganella</taxon>
    </lineage>
</organism>
<dbReference type="SUPFAM" id="SSF56214">
    <property type="entry name" value="4'-phosphopantetheinyl transferase"/>
    <property type="match status" value="1"/>
</dbReference>
<dbReference type="GO" id="GO:0000287">
    <property type="term" value="F:magnesium ion binding"/>
    <property type="evidence" value="ECO:0007669"/>
    <property type="project" value="InterPro"/>
</dbReference>
<protein>
    <submittedName>
        <fullName evidence="3">4'-phosphopantetheinyl transferase superfamily protein</fullName>
    </submittedName>
</protein>
<reference evidence="3" key="1">
    <citation type="submission" date="2019-12" db="EMBL/GenBank/DDBJ databases">
        <title>Novel species isolated from a subtropical stream in China.</title>
        <authorList>
            <person name="Lu H."/>
        </authorList>
    </citation>
    <scope>NUCLEOTIDE SEQUENCE [LARGE SCALE GENOMIC DNA]</scope>
    <source>
        <strain evidence="3">FT81W</strain>
    </source>
</reference>
<accession>A0A845GL52</accession>
<dbReference type="Gene3D" id="3.90.470.20">
    <property type="entry name" value="4'-phosphopantetheinyl transferase domain"/>
    <property type="match status" value="1"/>
</dbReference>
<dbReference type="GO" id="GO:0008897">
    <property type="term" value="F:holo-[acyl-carrier-protein] synthase activity"/>
    <property type="evidence" value="ECO:0007669"/>
    <property type="project" value="InterPro"/>
</dbReference>
<evidence type="ECO:0000259" key="2">
    <source>
        <dbReference type="Pfam" id="PF01648"/>
    </source>
</evidence>
<comment type="caution">
    <text evidence="3">The sequence shown here is derived from an EMBL/GenBank/DDBJ whole genome shotgun (WGS) entry which is preliminary data.</text>
</comment>
<keyword evidence="1 3" id="KW-0808">Transferase</keyword>
<dbReference type="InterPro" id="IPR008278">
    <property type="entry name" value="4-PPantetheinyl_Trfase_dom"/>
</dbReference>
<evidence type="ECO:0000256" key="1">
    <source>
        <dbReference type="ARBA" id="ARBA00022679"/>
    </source>
</evidence>
<gene>
    <name evidence="3" type="ORF">GTP90_09525</name>
</gene>
<proteinExistence type="predicted"/>
<evidence type="ECO:0000313" key="4">
    <source>
        <dbReference type="Proteomes" id="UP000447355"/>
    </source>
</evidence>
<dbReference type="EMBL" id="WWCX01000010">
    <property type="protein sequence ID" value="MYM94096.1"/>
    <property type="molecule type" value="Genomic_DNA"/>
</dbReference>
<dbReference type="InterPro" id="IPR037143">
    <property type="entry name" value="4-PPantetheinyl_Trfase_dom_sf"/>
</dbReference>
<feature type="domain" description="4'-phosphopantetheinyl transferase" evidence="2">
    <location>
        <begin position="100"/>
        <end position="164"/>
    </location>
</feature>
<evidence type="ECO:0000313" key="3">
    <source>
        <dbReference type="EMBL" id="MYM94096.1"/>
    </source>
</evidence>